<dbReference type="HOGENOM" id="CLU_1841846_0_0_0"/>
<evidence type="ECO:0000313" key="2">
    <source>
        <dbReference type="EMBL" id="AIZ44823.1"/>
    </source>
</evidence>
<keyword evidence="1" id="KW-0812">Transmembrane</keyword>
<accession>A0A0A7KJT1</accession>
<protein>
    <submittedName>
        <fullName evidence="2">Uncharacterized protein</fullName>
    </submittedName>
</protein>
<reference evidence="3" key="1">
    <citation type="submission" date="2014-11" db="EMBL/GenBank/DDBJ databases">
        <title>Hymenobacter sp. DG25B genome submission.</title>
        <authorList>
            <person name="Jung H.-Y."/>
            <person name="Kim M.K."/>
            <person name="Srinivasan S."/>
            <person name="Lim S."/>
        </authorList>
    </citation>
    <scope>NUCLEOTIDE SEQUENCE [LARGE SCALE GENOMIC DNA]</scope>
    <source>
        <strain evidence="3">DY59</strain>
    </source>
</reference>
<feature type="transmembrane region" description="Helical" evidence="1">
    <location>
        <begin position="77"/>
        <end position="99"/>
    </location>
</feature>
<feature type="transmembrane region" description="Helical" evidence="1">
    <location>
        <begin position="49"/>
        <end position="68"/>
    </location>
</feature>
<evidence type="ECO:0000313" key="3">
    <source>
        <dbReference type="Proteomes" id="UP000030634"/>
    </source>
</evidence>
<dbReference type="RefSeq" id="WP_039683187.1">
    <property type="nucleotide sequence ID" value="NZ_CP010028.1"/>
</dbReference>
<sequence>MNRREDAAETEQRGPAPSVSTALLLLVMFSVVAAFSVVPIFVSPSDSPLRLWLIVLILIPALFAWWFWARQRQHPHLLFVLALTFVAGRFFSALAQIVVLGEAYSRTIAFMWLNLSVSGLGFLGGLLYLWVQARKGNRN</sequence>
<dbReference type="Proteomes" id="UP000030634">
    <property type="component" value="Chromosome"/>
</dbReference>
<dbReference type="STRING" id="1182571.QR90_06510"/>
<keyword evidence="1" id="KW-0472">Membrane</keyword>
<keyword evidence="1" id="KW-1133">Transmembrane helix</keyword>
<dbReference type="AlphaFoldDB" id="A0A0A7KJT1"/>
<organism evidence="2 3">
    <name type="scientific">Deinococcus radiopugnans</name>
    <dbReference type="NCBI Taxonomy" id="57497"/>
    <lineage>
        <taxon>Bacteria</taxon>
        <taxon>Thermotogati</taxon>
        <taxon>Deinococcota</taxon>
        <taxon>Deinococci</taxon>
        <taxon>Deinococcales</taxon>
        <taxon>Deinococcaceae</taxon>
        <taxon>Deinococcus</taxon>
    </lineage>
</organism>
<feature type="transmembrane region" description="Helical" evidence="1">
    <location>
        <begin position="21"/>
        <end position="43"/>
    </location>
</feature>
<dbReference type="KEGG" id="dsw:QR90_06510"/>
<dbReference type="EMBL" id="CP010028">
    <property type="protein sequence ID" value="AIZ44823.1"/>
    <property type="molecule type" value="Genomic_DNA"/>
</dbReference>
<gene>
    <name evidence="2" type="ORF">QR90_06510</name>
</gene>
<evidence type="ECO:0000256" key="1">
    <source>
        <dbReference type="SAM" id="Phobius"/>
    </source>
</evidence>
<name>A0A0A7KJT1_9DEIO</name>
<proteinExistence type="predicted"/>
<feature type="transmembrane region" description="Helical" evidence="1">
    <location>
        <begin position="111"/>
        <end position="131"/>
    </location>
</feature>